<sequence length="728" mass="78303">MPSNDGSDDNACPTCWGDFSEAPCAALLCGHAYHQDCLQMAMNVGRDVELRTSLAGPVGSGAPLSPEPSPGVSGAAAAGNSLSHAPSQSPGAAPAPAAPAASAAAMSPAHGAQVSQTQASPVPLTANGSPVQHLQDDDWGLSFKGCAKAAGSAAVRDPMDDLAAELGKVTTERHLKSILCPADLFKGSCYDLTNAKAVYESVKFLLRTIHSGQETHLEICNDLGFSLRCLTTEPHRKAIHACALRNGWPQEGLLQGIAATTGWLENVKTRLALSEGDVHHRSPNVPGFMGGPPSTRKSSLHEFVTKWRVDSPDIEQDLREGRHTAGDGTVKGHRSAILNTGRSGATSAEASSVHECPQSENTKGINYISRVTMLKFVNCERDTSVTAQGSMSLDYYSYFHWVLGQIGPCEYILRPNDTGFAKRFSMLFVLSAENDASQICASSQEFLRKHCGWMGRFAEPREERHWPDGFASSMLSAATQATEDFLAETPDVDKNWAQKLLFSDADISRYANVAMRSAQFCGSLTSIPGGADQPARRCYNVHEMAVALHNWTRQIHAHHGFYISRATMAPADPPRQNRIHHPPSDAAGGPPSSSEGSGMTIRQFEASLTKEEWLKRAALKRPGCGVESTDKLRTAMKAGMKNKEITRASQALENAVIALRDANLVTFVEQSGDPLVSEGGAEPPAKKQKKGGWLVIHFKKMTWAAIQNNPQSREAAEQLRLSADNFDA</sequence>
<dbReference type="Proteomes" id="UP001189429">
    <property type="component" value="Unassembled WGS sequence"/>
</dbReference>
<organism evidence="2 3">
    <name type="scientific">Prorocentrum cordatum</name>
    <dbReference type="NCBI Taxonomy" id="2364126"/>
    <lineage>
        <taxon>Eukaryota</taxon>
        <taxon>Sar</taxon>
        <taxon>Alveolata</taxon>
        <taxon>Dinophyceae</taxon>
        <taxon>Prorocentrales</taxon>
        <taxon>Prorocentraceae</taxon>
        <taxon>Prorocentrum</taxon>
    </lineage>
</organism>
<feature type="compositionally biased region" description="Polar residues" evidence="1">
    <location>
        <begin position="114"/>
        <end position="132"/>
    </location>
</feature>
<proteinExistence type="predicted"/>
<feature type="compositionally biased region" description="Low complexity" evidence="1">
    <location>
        <begin position="70"/>
        <end position="113"/>
    </location>
</feature>
<dbReference type="SUPFAM" id="SSF57850">
    <property type="entry name" value="RING/U-box"/>
    <property type="match status" value="1"/>
</dbReference>
<keyword evidence="3" id="KW-1185">Reference proteome</keyword>
<reference evidence="2" key="1">
    <citation type="submission" date="2023-10" db="EMBL/GenBank/DDBJ databases">
        <authorList>
            <person name="Chen Y."/>
            <person name="Shah S."/>
            <person name="Dougan E. K."/>
            <person name="Thang M."/>
            <person name="Chan C."/>
        </authorList>
    </citation>
    <scope>NUCLEOTIDE SEQUENCE [LARGE SCALE GENOMIC DNA]</scope>
</reference>
<feature type="compositionally biased region" description="Low complexity" evidence="1">
    <location>
        <begin position="584"/>
        <end position="598"/>
    </location>
</feature>
<feature type="region of interest" description="Disordered" evidence="1">
    <location>
        <begin position="58"/>
        <end position="133"/>
    </location>
</feature>
<accession>A0ABN9SX71</accession>
<protein>
    <recommendedName>
        <fullName evidence="4">RING-type domain-containing protein</fullName>
    </recommendedName>
</protein>
<feature type="region of interest" description="Disordered" evidence="1">
    <location>
        <begin position="709"/>
        <end position="728"/>
    </location>
</feature>
<comment type="caution">
    <text evidence="2">The sequence shown here is derived from an EMBL/GenBank/DDBJ whole genome shotgun (WGS) entry which is preliminary data.</text>
</comment>
<feature type="region of interest" description="Disordered" evidence="1">
    <location>
        <begin position="568"/>
        <end position="598"/>
    </location>
</feature>
<gene>
    <name evidence="2" type="ORF">PCOR1329_LOCUS33236</name>
</gene>
<evidence type="ECO:0000313" key="3">
    <source>
        <dbReference type="Proteomes" id="UP001189429"/>
    </source>
</evidence>
<dbReference type="EMBL" id="CAUYUJ010013891">
    <property type="protein sequence ID" value="CAK0836876.1"/>
    <property type="molecule type" value="Genomic_DNA"/>
</dbReference>
<evidence type="ECO:0000313" key="2">
    <source>
        <dbReference type="EMBL" id="CAK0836876.1"/>
    </source>
</evidence>
<evidence type="ECO:0000256" key="1">
    <source>
        <dbReference type="SAM" id="MobiDB-lite"/>
    </source>
</evidence>
<dbReference type="InterPro" id="IPR013083">
    <property type="entry name" value="Znf_RING/FYVE/PHD"/>
</dbReference>
<dbReference type="Gene3D" id="3.30.40.10">
    <property type="entry name" value="Zinc/RING finger domain, C3HC4 (zinc finger)"/>
    <property type="match status" value="1"/>
</dbReference>
<name>A0ABN9SX71_9DINO</name>
<evidence type="ECO:0008006" key="4">
    <source>
        <dbReference type="Google" id="ProtNLM"/>
    </source>
</evidence>